<evidence type="ECO:0000313" key="6">
    <source>
        <dbReference type="Proteomes" id="UP000182761"/>
    </source>
</evidence>
<dbReference type="Pfam" id="PF23562">
    <property type="entry name" value="AMP-binding_C_3"/>
    <property type="match status" value="1"/>
</dbReference>
<dbReference type="GO" id="GO:0016020">
    <property type="term" value="C:membrane"/>
    <property type="evidence" value="ECO:0007669"/>
    <property type="project" value="TreeGrafter"/>
</dbReference>
<dbReference type="RefSeq" id="WP_055425167.1">
    <property type="nucleotide sequence ID" value="NZ_FCOR01000004.1"/>
</dbReference>
<keyword evidence="3" id="KW-0443">Lipid metabolism</keyword>
<dbReference type="Gene3D" id="3.40.50.12780">
    <property type="entry name" value="N-terminal domain of ligase-like"/>
    <property type="match status" value="1"/>
</dbReference>
<reference evidence="5 6" key="1">
    <citation type="submission" date="2016-01" db="EMBL/GenBank/DDBJ databases">
        <authorList>
            <person name="McClelland M."/>
            <person name="Jain A."/>
            <person name="Saraogi P."/>
            <person name="Mendelson R."/>
            <person name="Westerman R."/>
            <person name="SanMiguel P."/>
            <person name="Csonka L."/>
        </authorList>
    </citation>
    <scope>NUCLEOTIDE SEQUENCE [LARGE SCALE GENOMIC DNA]</scope>
    <source>
        <strain evidence="5 6">R-53146</strain>
    </source>
</reference>
<dbReference type="PANTHER" id="PTHR43272">
    <property type="entry name" value="LONG-CHAIN-FATTY-ACID--COA LIGASE"/>
    <property type="match status" value="1"/>
</dbReference>
<dbReference type="CDD" id="cd05907">
    <property type="entry name" value="VL_LC_FACS_like"/>
    <property type="match status" value="1"/>
</dbReference>
<dbReference type="SUPFAM" id="SSF56801">
    <property type="entry name" value="Acetyl-CoA synthetase-like"/>
    <property type="match status" value="1"/>
</dbReference>
<dbReference type="AlphaFoldDB" id="A0A0X3ANI8"/>
<accession>A0A0X3ANI8</accession>
<evidence type="ECO:0000256" key="3">
    <source>
        <dbReference type="ARBA" id="ARBA00023098"/>
    </source>
</evidence>
<dbReference type="InterPro" id="IPR020845">
    <property type="entry name" value="AMP-binding_CS"/>
</dbReference>
<dbReference type="GO" id="GO:0004467">
    <property type="term" value="F:long-chain fatty acid-CoA ligase activity"/>
    <property type="evidence" value="ECO:0007669"/>
    <property type="project" value="TreeGrafter"/>
</dbReference>
<evidence type="ECO:0000256" key="2">
    <source>
        <dbReference type="ARBA" id="ARBA00022832"/>
    </source>
</evidence>
<keyword evidence="1" id="KW-0436">Ligase</keyword>
<proteinExistence type="predicted"/>
<dbReference type="EMBL" id="FCOR01000004">
    <property type="protein sequence ID" value="CVK15950.1"/>
    <property type="molecule type" value="Genomic_DNA"/>
</dbReference>
<dbReference type="InterPro" id="IPR042099">
    <property type="entry name" value="ANL_N_sf"/>
</dbReference>
<keyword evidence="2" id="KW-0276">Fatty acid metabolism</keyword>
<keyword evidence="6" id="KW-1185">Reference proteome</keyword>
<evidence type="ECO:0000256" key="1">
    <source>
        <dbReference type="ARBA" id="ARBA00022598"/>
    </source>
</evidence>
<evidence type="ECO:0000313" key="5">
    <source>
        <dbReference type="EMBL" id="CVK15950.1"/>
    </source>
</evidence>
<organism evidence="5 6">
    <name type="scientific">Apibacter mensalis</name>
    <dbReference type="NCBI Taxonomy" id="1586267"/>
    <lineage>
        <taxon>Bacteria</taxon>
        <taxon>Pseudomonadati</taxon>
        <taxon>Bacteroidota</taxon>
        <taxon>Flavobacteriia</taxon>
        <taxon>Flavobacteriales</taxon>
        <taxon>Weeksellaceae</taxon>
        <taxon>Apibacter</taxon>
    </lineage>
</organism>
<dbReference type="OrthoDB" id="9803968at2"/>
<dbReference type="InterPro" id="IPR000873">
    <property type="entry name" value="AMP-dep_synth/lig_dom"/>
</dbReference>
<dbReference type="PROSITE" id="PS00455">
    <property type="entry name" value="AMP_BINDING"/>
    <property type="match status" value="1"/>
</dbReference>
<dbReference type="Pfam" id="PF00501">
    <property type="entry name" value="AMP-binding"/>
    <property type="match status" value="1"/>
</dbReference>
<gene>
    <name evidence="5" type="ORF">Ga0061079_10468</name>
</gene>
<sequence>MKVAKLFDILYYQLENRPIEVSISSKKNGIWEGISTKSVIDQVNQVSRGLLKYRIKPEDRIALITSVNRTEWSIMDFAIQQIGAVSVPIYPTISDDDLIFILNNSEAKFCFISDKKLYDKVQNIKDNCPSLTNLFTFDEIEGAPHWTEIKKKGEEDSNQHEVEKLKNSIEPNTWVTLIYTSGTTGRPKGVMLSHKNILSNVMGCHTRFIMENDEKFRILSILPISHILERMVVYVFMYKCYGIYFAEGIDKLASNFQEVRPNVILVVPRVIEKLYASIYNKGTSSGWIKKQIFLWALNVAKKFEPFKPVSFSHKIADALVFKKWRKAVGNNLQLIICGSAALSENLCRIFNAAGLVITEGYGMTETSPVISVNGRTEDVFRLGTVGPLLNGNEVKIADDGEILTKGPNVFLGYYKDEEKTKEIFTEDGWLKTGDIGYMKDGFLKITDRKKEIFKTSGGKYIIPQVTENKLKQSQFIGEAMVVGDGEKMPCALIQPDFDFIAKYISYKRLPIDSSSPAEIANNKEIKDRIMQEVEKVNKSLGKWEQIKKIELTPSVWSVEGGEFTPTLKLKRKFIKEKYINLYNKLYDK</sequence>
<dbReference type="PANTHER" id="PTHR43272:SF32">
    <property type="entry name" value="AMP-DEPENDENT SYNTHETASE_LIGASE DOMAIN-CONTAINING PROTEIN"/>
    <property type="match status" value="1"/>
</dbReference>
<feature type="domain" description="AMP-dependent synthetase/ligase" evidence="4">
    <location>
        <begin position="31"/>
        <end position="414"/>
    </location>
</feature>
<dbReference type="STRING" id="1586267.GCA_001418685_00787"/>
<protein>
    <submittedName>
        <fullName evidence="5">Long-chain acyl-CoA synthetase</fullName>
    </submittedName>
</protein>
<dbReference type="Proteomes" id="UP000182761">
    <property type="component" value="Unassembled WGS sequence"/>
</dbReference>
<evidence type="ECO:0000259" key="4">
    <source>
        <dbReference type="Pfam" id="PF00501"/>
    </source>
</evidence>
<name>A0A0X3ANI8_9FLAO</name>